<feature type="compositionally biased region" description="Low complexity" evidence="1">
    <location>
        <begin position="17"/>
        <end position="32"/>
    </location>
</feature>
<gene>
    <name evidence="2" type="ORF">BjapCC829_31600</name>
</gene>
<dbReference type="Proteomes" id="UP001430990">
    <property type="component" value="Chromosome"/>
</dbReference>
<organism evidence="2 3">
    <name type="scientific">Bradyrhizobium barranii</name>
    <dbReference type="NCBI Taxonomy" id="2992140"/>
    <lineage>
        <taxon>Bacteria</taxon>
        <taxon>Pseudomonadati</taxon>
        <taxon>Pseudomonadota</taxon>
        <taxon>Alphaproteobacteria</taxon>
        <taxon>Hyphomicrobiales</taxon>
        <taxon>Nitrobacteraceae</taxon>
        <taxon>Bradyrhizobium</taxon>
    </lineage>
</organism>
<dbReference type="EMBL" id="CP088100">
    <property type="protein sequence ID" value="UFW84467.1"/>
    <property type="molecule type" value="Genomic_DNA"/>
</dbReference>
<accession>A0ABY3QER8</accession>
<evidence type="ECO:0000256" key="1">
    <source>
        <dbReference type="SAM" id="MobiDB-lite"/>
    </source>
</evidence>
<feature type="region of interest" description="Disordered" evidence="1">
    <location>
        <begin position="1"/>
        <end position="61"/>
    </location>
</feature>
<dbReference type="RefSeq" id="WP_231142476.1">
    <property type="nucleotide sequence ID" value="NZ_CP088100.1"/>
</dbReference>
<name>A0ABY3QER8_9BRAD</name>
<sequence>MTFKQGDRSEVLALQRPDPAAAPAGTAADAGGKLTMLGTTDTAFSPSVPRSAPKNRESDGL</sequence>
<keyword evidence="3" id="KW-1185">Reference proteome</keyword>
<proteinExistence type="predicted"/>
<protein>
    <submittedName>
        <fullName evidence="2">Uncharacterized protein</fullName>
    </submittedName>
</protein>
<evidence type="ECO:0000313" key="2">
    <source>
        <dbReference type="EMBL" id="UFW84467.1"/>
    </source>
</evidence>
<feature type="compositionally biased region" description="Basic and acidic residues" evidence="1">
    <location>
        <begin position="1"/>
        <end position="10"/>
    </location>
</feature>
<reference evidence="2" key="1">
    <citation type="submission" date="2021-11" db="EMBL/GenBank/DDBJ databases">
        <title>Australian commercial rhizobial inoculants.</title>
        <authorList>
            <person name="Kohlmeier M.G."/>
            <person name="O'Hara G.W."/>
            <person name="Colombi E."/>
            <person name="Ramsay J.P."/>
            <person name="Terpolilli J."/>
        </authorList>
    </citation>
    <scope>NUCLEOTIDE SEQUENCE</scope>
    <source>
        <strain evidence="2">CC829</strain>
    </source>
</reference>
<evidence type="ECO:0000313" key="3">
    <source>
        <dbReference type="Proteomes" id="UP001430990"/>
    </source>
</evidence>